<dbReference type="Proteomes" id="UP000814033">
    <property type="component" value="Unassembled WGS sequence"/>
</dbReference>
<keyword evidence="2" id="KW-1185">Reference proteome</keyword>
<organism evidence="1 2">
    <name type="scientific">Auriscalpium vulgare</name>
    <dbReference type="NCBI Taxonomy" id="40419"/>
    <lineage>
        <taxon>Eukaryota</taxon>
        <taxon>Fungi</taxon>
        <taxon>Dikarya</taxon>
        <taxon>Basidiomycota</taxon>
        <taxon>Agaricomycotina</taxon>
        <taxon>Agaricomycetes</taxon>
        <taxon>Russulales</taxon>
        <taxon>Auriscalpiaceae</taxon>
        <taxon>Auriscalpium</taxon>
    </lineage>
</organism>
<name>A0ACB8RG77_9AGAM</name>
<reference evidence="1" key="1">
    <citation type="submission" date="2021-02" db="EMBL/GenBank/DDBJ databases">
        <authorList>
            <consortium name="DOE Joint Genome Institute"/>
            <person name="Ahrendt S."/>
            <person name="Looney B.P."/>
            <person name="Miyauchi S."/>
            <person name="Morin E."/>
            <person name="Drula E."/>
            <person name="Courty P.E."/>
            <person name="Chicoki N."/>
            <person name="Fauchery L."/>
            <person name="Kohler A."/>
            <person name="Kuo A."/>
            <person name="Labutti K."/>
            <person name="Pangilinan J."/>
            <person name="Lipzen A."/>
            <person name="Riley R."/>
            <person name="Andreopoulos W."/>
            <person name="He G."/>
            <person name="Johnson J."/>
            <person name="Barry K.W."/>
            <person name="Grigoriev I.V."/>
            <person name="Nagy L."/>
            <person name="Hibbett D."/>
            <person name="Henrissat B."/>
            <person name="Matheny P.B."/>
            <person name="Labbe J."/>
            <person name="Martin F."/>
        </authorList>
    </citation>
    <scope>NUCLEOTIDE SEQUENCE</scope>
    <source>
        <strain evidence="1">FP105234-sp</strain>
    </source>
</reference>
<comment type="caution">
    <text evidence="1">The sequence shown here is derived from an EMBL/GenBank/DDBJ whole genome shotgun (WGS) entry which is preliminary data.</text>
</comment>
<accession>A0ACB8RG77</accession>
<reference evidence="1" key="2">
    <citation type="journal article" date="2022" name="New Phytol.">
        <title>Evolutionary transition to the ectomycorrhizal habit in the genomes of a hyperdiverse lineage of mushroom-forming fungi.</title>
        <authorList>
            <person name="Looney B."/>
            <person name="Miyauchi S."/>
            <person name="Morin E."/>
            <person name="Drula E."/>
            <person name="Courty P.E."/>
            <person name="Kohler A."/>
            <person name="Kuo A."/>
            <person name="LaButti K."/>
            <person name="Pangilinan J."/>
            <person name="Lipzen A."/>
            <person name="Riley R."/>
            <person name="Andreopoulos W."/>
            <person name="He G."/>
            <person name="Johnson J."/>
            <person name="Nolan M."/>
            <person name="Tritt A."/>
            <person name="Barry K.W."/>
            <person name="Grigoriev I.V."/>
            <person name="Nagy L.G."/>
            <person name="Hibbett D."/>
            <person name="Henrissat B."/>
            <person name="Matheny P.B."/>
            <person name="Labbe J."/>
            <person name="Martin F.M."/>
        </authorList>
    </citation>
    <scope>NUCLEOTIDE SEQUENCE</scope>
    <source>
        <strain evidence="1">FP105234-sp</strain>
    </source>
</reference>
<evidence type="ECO:0000313" key="2">
    <source>
        <dbReference type="Proteomes" id="UP000814033"/>
    </source>
</evidence>
<evidence type="ECO:0000313" key="1">
    <source>
        <dbReference type="EMBL" id="KAI0043098.1"/>
    </source>
</evidence>
<protein>
    <submittedName>
        <fullName evidence="1">Uncharacterized protein</fullName>
    </submittedName>
</protein>
<dbReference type="EMBL" id="MU276033">
    <property type="protein sequence ID" value="KAI0043098.1"/>
    <property type="molecule type" value="Genomic_DNA"/>
</dbReference>
<sequence>MSSESYDAWASAPNSRQGLIALNTRTIFEQRVSDVARIHTDGWWGEHEWTAFPQPFDATAPYLGYIPLPTGDHDIQLDVDILWKTPFRRDMVQTSDKPRLYSLKAALLGRLNQRIEWAKGMKFQLQHAALTDMAETITIPFDALLRARVARADIRDGLPSWNQLLMCVRAAQRGLLEVTAFILWWRDIDNGGHDNSITGNARRAMRGCISPDRFTYRDISRHGFPIFLALDLSTASLDYGRRVRGTARGTRVQTVGDPRPVTEHEGPLWFYPPKTDTHIKFESAARGYSPRIDEWKPSAQYQSMHGKGKDRRWVREVQHPELRRWLSDRPSDRPEYLPHPVAIWDQAMLHACDHRILKSQDKPRKFDLPPPPLFWGRAEELQTKFYLRAHQLYASSERRIRPRQPGFTTQGWRDFLSDTYWKKATPKMNEQFDPTSDYIFNDELFYQFGSPSFFTPEDDAQVKAGHLIPITPMACGCQADRDTFDNLDNRATFIYKLTLHSFLLDLGRLDAELGLSGSDVGRDLAQVHASQTRGELLKRFVFFNGVDRPPAWCVDRVTGRMGWLVVLRDIVSAYPVQKHLASETSGFDPKILTQVENMIAEPQANLCNVEIYLLAVLADTIKSNLGIYPPPLLMPPKYYTLACTEHRQHHI</sequence>
<proteinExistence type="predicted"/>
<gene>
    <name evidence="1" type="ORF">FA95DRAFT_1609676</name>
</gene>